<dbReference type="EMBL" id="JAESDN010000004">
    <property type="protein sequence ID" value="KAG7051321.1"/>
    <property type="molecule type" value="Genomic_DNA"/>
</dbReference>
<evidence type="ECO:0000313" key="2">
    <source>
        <dbReference type="Proteomes" id="UP000699042"/>
    </source>
</evidence>
<comment type="caution">
    <text evidence="1">The sequence shown here is derived from an EMBL/GenBank/DDBJ whole genome shotgun (WGS) entry which is preliminary data.</text>
</comment>
<accession>A0A9P7UDQ5</accession>
<dbReference type="Proteomes" id="UP000699042">
    <property type="component" value="Unassembled WGS sequence"/>
</dbReference>
<proteinExistence type="predicted"/>
<organism evidence="1 2">
    <name type="scientific">Colletotrichum scovillei</name>
    <dbReference type="NCBI Taxonomy" id="1209932"/>
    <lineage>
        <taxon>Eukaryota</taxon>
        <taxon>Fungi</taxon>
        <taxon>Dikarya</taxon>
        <taxon>Ascomycota</taxon>
        <taxon>Pezizomycotina</taxon>
        <taxon>Sordariomycetes</taxon>
        <taxon>Hypocreomycetidae</taxon>
        <taxon>Glomerellales</taxon>
        <taxon>Glomerellaceae</taxon>
        <taxon>Colletotrichum</taxon>
        <taxon>Colletotrichum acutatum species complex</taxon>
    </lineage>
</organism>
<gene>
    <name evidence="1" type="ORF">JMJ77_001945</name>
</gene>
<protein>
    <submittedName>
        <fullName evidence="1">Uncharacterized protein</fullName>
    </submittedName>
</protein>
<name>A0A9P7UDQ5_9PEZI</name>
<feature type="non-terminal residue" evidence="1">
    <location>
        <position position="41"/>
    </location>
</feature>
<evidence type="ECO:0000313" key="1">
    <source>
        <dbReference type="EMBL" id="KAG7051321.1"/>
    </source>
</evidence>
<sequence length="41" mass="4688">ECCPRLSLALFTPEHLSPAHRPYTLVLFAKCLEARYIVKLS</sequence>
<keyword evidence="2" id="KW-1185">Reference proteome</keyword>
<reference evidence="1" key="1">
    <citation type="submission" date="2021-05" db="EMBL/GenBank/DDBJ databases">
        <title>Comparative genomics of three Colletotrichum scovillei strains and genetic complementation revealed genes involved fungal growth and virulence on chili pepper.</title>
        <authorList>
            <person name="Hsieh D.-K."/>
            <person name="Chuang S.-C."/>
            <person name="Chen C.-Y."/>
            <person name="Chao Y.-T."/>
            <person name="Lu M.-Y.J."/>
            <person name="Lee M.-H."/>
            <person name="Shih M.-C."/>
        </authorList>
    </citation>
    <scope>NUCLEOTIDE SEQUENCE</scope>
    <source>
        <strain evidence="1">Coll-153</strain>
    </source>
</reference>
<dbReference type="AlphaFoldDB" id="A0A9P7UDQ5"/>